<accession>A0A444X3B8</accession>
<evidence type="ECO:0000256" key="1">
    <source>
        <dbReference type="SAM" id="MobiDB-lite"/>
    </source>
</evidence>
<dbReference type="Proteomes" id="UP000289738">
    <property type="component" value="Chromosome B10"/>
</dbReference>
<reference evidence="3 4" key="1">
    <citation type="submission" date="2019-01" db="EMBL/GenBank/DDBJ databases">
        <title>Sequencing of cultivated peanut Arachis hypogaea provides insights into genome evolution and oil improvement.</title>
        <authorList>
            <person name="Chen X."/>
        </authorList>
    </citation>
    <scope>NUCLEOTIDE SEQUENCE [LARGE SCALE GENOMIC DNA]</scope>
    <source>
        <strain evidence="4">cv. Fuhuasheng</strain>
        <tissue evidence="3">Leaves</tissue>
    </source>
</reference>
<comment type="caution">
    <text evidence="3">The sequence shown here is derived from an EMBL/GenBank/DDBJ whole genome shotgun (WGS) entry which is preliminary data.</text>
</comment>
<feature type="domain" description="Putative plant transposon protein" evidence="2">
    <location>
        <begin position="5"/>
        <end position="184"/>
    </location>
</feature>
<evidence type="ECO:0000313" key="4">
    <source>
        <dbReference type="Proteomes" id="UP000289738"/>
    </source>
</evidence>
<evidence type="ECO:0000313" key="3">
    <source>
        <dbReference type="EMBL" id="RYQ84170.1"/>
    </source>
</evidence>
<name>A0A444X3B8_ARAHY</name>
<dbReference type="InterPro" id="IPR046796">
    <property type="entry name" value="Transposase_32_dom"/>
</dbReference>
<organism evidence="3 4">
    <name type="scientific">Arachis hypogaea</name>
    <name type="common">Peanut</name>
    <dbReference type="NCBI Taxonomy" id="3818"/>
    <lineage>
        <taxon>Eukaryota</taxon>
        <taxon>Viridiplantae</taxon>
        <taxon>Streptophyta</taxon>
        <taxon>Embryophyta</taxon>
        <taxon>Tracheophyta</taxon>
        <taxon>Spermatophyta</taxon>
        <taxon>Magnoliopsida</taxon>
        <taxon>eudicotyledons</taxon>
        <taxon>Gunneridae</taxon>
        <taxon>Pentapetalae</taxon>
        <taxon>rosids</taxon>
        <taxon>fabids</taxon>
        <taxon>Fabales</taxon>
        <taxon>Fabaceae</taxon>
        <taxon>Papilionoideae</taxon>
        <taxon>50 kb inversion clade</taxon>
        <taxon>dalbergioids sensu lato</taxon>
        <taxon>Dalbergieae</taxon>
        <taxon>Pterocarpus clade</taxon>
        <taxon>Arachis</taxon>
    </lineage>
</organism>
<feature type="compositionally biased region" description="Basic and acidic residues" evidence="1">
    <location>
        <begin position="298"/>
        <end position="309"/>
    </location>
</feature>
<dbReference type="EMBL" id="SDMP01000020">
    <property type="protein sequence ID" value="RYQ84170.1"/>
    <property type="molecule type" value="Genomic_DNA"/>
</dbReference>
<keyword evidence="4" id="KW-1185">Reference proteome</keyword>
<gene>
    <name evidence="3" type="ORF">Ahy_B10g103129</name>
</gene>
<feature type="region of interest" description="Disordered" evidence="1">
    <location>
        <begin position="288"/>
        <end position="309"/>
    </location>
</feature>
<sequence length="309" mass="35101">MGLGFIDRELGKVKSSWVKKFYFNFFRHTLDSVYLRGGQILVTEAAIEDRLHCLSRTDATNAIEQAEMAIHCMTFDYDALRDVIATSDAPWVMDADNKKPKGMHFVHLSREARTWQEIFAHYIMPTTHFTEIPVDMLVLIGCVIEGKEVYFPPLIRRYMWQAHVRGILLFPTLVTEMIQLAGAPWEADDETPAPDHKKEEVIPWGTWVHEKPRSRCRSGARARAAAAPGPSSSTAAVGPSLPAVLLPPTAPQPTYLLVQFQFRFMEHSERRIMRRLDRVDQMFIAPGVELSPITDSPSSEKEEHEAEQA</sequence>
<proteinExistence type="predicted"/>
<dbReference type="AlphaFoldDB" id="A0A444X3B8"/>
<evidence type="ECO:0000259" key="2">
    <source>
        <dbReference type="Pfam" id="PF20167"/>
    </source>
</evidence>
<dbReference type="Pfam" id="PF20167">
    <property type="entry name" value="Transposase_32"/>
    <property type="match status" value="1"/>
</dbReference>
<protein>
    <recommendedName>
        <fullName evidence="2">Putative plant transposon protein domain-containing protein</fullName>
    </recommendedName>
</protein>